<name>A0A4R6N324_9BURK</name>
<dbReference type="OrthoDB" id="6953533at2"/>
<organism evidence="1 2">
    <name type="scientific">Roseateles asaccharophilus</name>
    <dbReference type="NCBI Taxonomy" id="582607"/>
    <lineage>
        <taxon>Bacteria</taxon>
        <taxon>Pseudomonadati</taxon>
        <taxon>Pseudomonadota</taxon>
        <taxon>Betaproteobacteria</taxon>
        <taxon>Burkholderiales</taxon>
        <taxon>Sphaerotilaceae</taxon>
        <taxon>Roseateles</taxon>
    </lineage>
</organism>
<dbReference type="EMBL" id="SNXE01000005">
    <property type="protein sequence ID" value="TDP09234.1"/>
    <property type="molecule type" value="Genomic_DNA"/>
</dbReference>
<sequence>MGQGLKTEAAEAGRLCPMDYRYRPEDIAAAPTLPALQQLDALWVVGGLYGNREALDALLGAYRADPARRKALVFNGDFHWFDAEPAWFAEIQAEVDCHLATRGNVETELARESIGAAGCGCAYPEEVSEATVQHSNRIIERLHAVLPEAQRRRLADLPRFVRAEVAGLAVAIVHGDAHSLAGWNFSREALQSAQARQAAQAACDAAQVRVFASSHTCLPVVSDLGGGQHWVINNGAAGMPNAPGALHGLCTRIAGTAPKEAIEHRHSGALHLSLQAIYYDQDAWWRRFERCWPPGSDAHESYAARMRQGPLLCASR</sequence>
<dbReference type="Proteomes" id="UP000295357">
    <property type="component" value="Unassembled WGS sequence"/>
</dbReference>
<proteinExistence type="predicted"/>
<dbReference type="SUPFAM" id="SSF56300">
    <property type="entry name" value="Metallo-dependent phosphatases"/>
    <property type="match status" value="1"/>
</dbReference>
<dbReference type="InterPro" id="IPR029052">
    <property type="entry name" value="Metallo-depent_PP-like"/>
</dbReference>
<dbReference type="RefSeq" id="WP_133603860.1">
    <property type="nucleotide sequence ID" value="NZ_JAUFPJ010000003.1"/>
</dbReference>
<gene>
    <name evidence="1" type="ORF">DFR39_10570</name>
</gene>
<evidence type="ECO:0008006" key="3">
    <source>
        <dbReference type="Google" id="ProtNLM"/>
    </source>
</evidence>
<evidence type="ECO:0000313" key="2">
    <source>
        <dbReference type="Proteomes" id="UP000295357"/>
    </source>
</evidence>
<evidence type="ECO:0000313" key="1">
    <source>
        <dbReference type="EMBL" id="TDP09234.1"/>
    </source>
</evidence>
<comment type="caution">
    <text evidence="1">The sequence shown here is derived from an EMBL/GenBank/DDBJ whole genome shotgun (WGS) entry which is preliminary data.</text>
</comment>
<reference evidence="1 2" key="1">
    <citation type="submission" date="2019-03" db="EMBL/GenBank/DDBJ databases">
        <title>Genomic Encyclopedia of Type Strains, Phase IV (KMG-IV): sequencing the most valuable type-strain genomes for metagenomic binning, comparative biology and taxonomic classification.</title>
        <authorList>
            <person name="Goeker M."/>
        </authorList>
    </citation>
    <scope>NUCLEOTIDE SEQUENCE [LARGE SCALE GENOMIC DNA]</scope>
    <source>
        <strain evidence="1 2">DSM 25082</strain>
    </source>
</reference>
<dbReference type="AlphaFoldDB" id="A0A4R6N324"/>
<keyword evidence="2" id="KW-1185">Reference proteome</keyword>
<dbReference type="Gene3D" id="3.60.21.10">
    <property type="match status" value="1"/>
</dbReference>
<accession>A0A4R6N324</accession>
<protein>
    <recommendedName>
        <fullName evidence="3">Calcineurin-like phosphoesterase family protein</fullName>
    </recommendedName>
</protein>